<accession>A0A1M5Z8Y8</accession>
<keyword evidence="5" id="KW-1185">Reference proteome</keyword>
<dbReference type="RefSeq" id="WP_072984011.1">
    <property type="nucleotide sequence ID" value="NZ_FQXT01000005.1"/>
</dbReference>
<gene>
    <name evidence="2" type="ORF">DSM01_2657</name>
    <name evidence="3" type="ORF">SAMN04487999_2788</name>
</gene>
<keyword evidence="1" id="KW-0732">Signal</keyword>
<dbReference type="EMBL" id="QOVN01000005">
    <property type="protein sequence ID" value="RXG28150.1"/>
    <property type="molecule type" value="Genomic_DNA"/>
</dbReference>
<dbReference type="Proteomes" id="UP000290037">
    <property type="component" value="Unassembled WGS sequence"/>
</dbReference>
<feature type="signal peptide" evidence="1">
    <location>
        <begin position="1"/>
        <end position="19"/>
    </location>
</feature>
<evidence type="ECO:0000313" key="3">
    <source>
        <dbReference type="EMBL" id="SHI20699.1"/>
    </source>
</evidence>
<organism evidence="3 4">
    <name type="scientific">Leeuwenhoekiella palythoae</name>
    <dbReference type="NCBI Taxonomy" id="573501"/>
    <lineage>
        <taxon>Bacteria</taxon>
        <taxon>Pseudomonadati</taxon>
        <taxon>Bacteroidota</taxon>
        <taxon>Flavobacteriia</taxon>
        <taxon>Flavobacteriales</taxon>
        <taxon>Flavobacteriaceae</taxon>
        <taxon>Leeuwenhoekiella</taxon>
    </lineage>
</organism>
<reference evidence="2 5" key="3">
    <citation type="submission" date="2018-07" db="EMBL/GenBank/DDBJ databases">
        <title>Leeuwenhoekiella genomics.</title>
        <authorList>
            <person name="Tahon G."/>
            <person name="Willems A."/>
        </authorList>
    </citation>
    <scope>NUCLEOTIDE SEQUENCE [LARGE SCALE GENOMIC DNA]</scope>
    <source>
        <strain evidence="2 5">LMG 24856</strain>
    </source>
</reference>
<feature type="chain" id="PRO_5012612741" description="Outer membrane protein beta-barrel domain-containing protein" evidence="1">
    <location>
        <begin position="20"/>
        <end position="334"/>
    </location>
</feature>
<dbReference type="Proteomes" id="UP000184240">
    <property type="component" value="Unassembled WGS sequence"/>
</dbReference>
<proteinExistence type="predicted"/>
<evidence type="ECO:0000313" key="2">
    <source>
        <dbReference type="EMBL" id="RXG28150.1"/>
    </source>
</evidence>
<reference evidence="3" key="1">
    <citation type="submission" date="2016-11" db="EMBL/GenBank/DDBJ databases">
        <authorList>
            <person name="Jaros S."/>
            <person name="Januszkiewicz K."/>
            <person name="Wedrychowicz H."/>
        </authorList>
    </citation>
    <scope>NUCLEOTIDE SEQUENCE [LARGE SCALE GENOMIC DNA]</scope>
    <source>
        <strain evidence="3">DSM 19859</strain>
    </source>
</reference>
<dbReference type="Pfam" id="PF20230">
    <property type="entry name" value="DUF6588"/>
    <property type="match status" value="1"/>
</dbReference>
<dbReference type="InterPro" id="IPR046495">
    <property type="entry name" value="DUF6588"/>
</dbReference>
<dbReference type="AlphaFoldDB" id="A0A1M5Z8Y8"/>
<protein>
    <recommendedName>
        <fullName evidence="6">Outer membrane protein beta-barrel domain-containing protein</fullName>
    </recommendedName>
</protein>
<evidence type="ECO:0000313" key="4">
    <source>
        <dbReference type="Proteomes" id="UP000184240"/>
    </source>
</evidence>
<dbReference type="STRING" id="573501.SAMN04487999_2788"/>
<sequence length="334" mass="35350">MKKRILICFSILASINLFAQDDDGFEAVITAGAADANTLMGAYIAPAMEGLVYSMSGGWYHTAKTHKKLGFDITIGVNAAMVPSEKEMFAFADLNFENTITASPGVTPTVAGNGTPAEVTVVAQDGDTGTFTMPEGVKDDLPLNAMPAPTLQASVGLVYDTDLMIRATPKVGSDDVKGSLFGVGLKHNLMQYLGPLDKLPLNVSLLGAFTTMNVDYDIEDGSSIDGTGQAAEFKLNSYTVQGIASLDFPFISIYGGLGYTGGKSELNVLGTYTVEYNAGTETTTLVDPIALSYSPSSVRASLGARLNLAFFKIYADYTVQEYSNLSAGIAFSFR</sequence>
<dbReference type="OrthoDB" id="1420433at2"/>
<evidence type="ECO:0000256" key="1">
    <source>
        <dbReference type="SAM" id="SignalP"/>
    </source>
</evidence>
<dbReference type="EMBL" id="FQXT01000005">
    <property type="protein sequence ID" value="SHI20699.1"/>
    <property type="molecule type" value="Genomic_DNA"/>
</dbReference>
<reference evidence="4" key="2">
    <citation type="submission" date="2016-11" db="EMBL/GenBank/DDBJ databases">
        <authorList>
            <person name="Varghese N."/>
            <person name="Submissions S."/>
        </authorList>
    </citation>
    <scope>NUCLEOTIDE SEQUENCE [LARGE SCALE GENOMIC DNA]</scope>
    <source>
        <strain evidence="4">DSM 19859</strain>
    </source>
</reference>
<evidence type="ECO:0000313" key="5">
    <source>
        <dbReference type="Proteomes" id="UP000290037"/>
    </source>
</evidence>
<evidence type="ECO:0008006" key="6">
    <source>
        <dbReference type="Google" id="ProtNLM"/>
    </source>
</evidence>
<name>A0A1M5Z8Y8_9FLAO</name>